<proteinExistence type="predicted"/>
<evidence type="ECO:0000256" key="1">
    <source>
        <dbReference type="SAM" id="MobiDB-lite"/>
    </source>
</evidence>
<dbReference type="EMBL" id="MHVJ01000011">
    <property type="protein sequence ID" value="OHA91595.1"/>
    <property type="molecule type" value="Genomic_DNA"/>
</dbReference>
<comment type="caution">
    <text evidence="2">The sequence shown here is derived from an EMBL/GenBank/DDBJ whole genome shotgun (WGS) entry which is preliminary data.</text>
</comment>
<reference evidence="2 3" key="1">
    <citation type="journal article" date="2016" name="Nat. Commun.">
        <title>Thousands of microbial genomes shed light on interconnected biogeochemical processes in an aquifer system.</title>
        <authorList>
            <person name="Anantharaman K."/>
            <person name="Brown C.T."/>
            <person name="Hug L.A."/>
            <person name="Sharon I."/>
            <person name="Castelle C.J."/>
            <person name="Probst A.J."/>
            <person name="Thomas B.C."/>
            <person name="Singh A."/>
            <person name="Wilkins M.J."/>
            <person name="Karaoz U."/>
            <person name="Brodie E.L."/>
            <person name="Williams K.H."/>
            <person name="Hubbard S.S."/>
            <person name="Banfield J.F."/>
        </authorList>
    </citation>
    <scope>NUCLEOTIDE SEQUENCE [LARGE SCALE GENOMIC DNA]</scope>
</reference>
<protein>
    <submittedName>
        <fullName evidence="2">Uncharacterized protein</fullName>
    </submittedName>
</protein>
<sequence>MNETDKLIEDQLKTLPGNLRKALEVVPWKSLVNQIAGLHNLKPEQKEIIERETMFILYGFESLDDYVANMAREAAIDENLAFDIATEVNEKIFKVISDKVEELEKAVPTPAPVAVPEIPPANLPMVEKGETAHEVPHVEITNPKLQITDNNQNPTSKPQTAQIPVNEPPKFKYPGGADPYREPLN</sequence>
<dbReference type="Proteomes" id="UP000178612">
    <property type="component" value="Unassembled WGS sequence"/>
</dbReference>
<organism evidence="2 3">
    <name type="scientific">Candidatus Zambryskibacteria bacterium RIFCSPHIGHO2_01_FULL_49_18</name>
    <dbReference type="NCBI Taxonomy" id="1802740"/>
    <lineage>
        <taxon>Bacteria</taxon>
        <taxon>Candidatus Zambryskiibacteriota</taxon>
    </lineage>
</organism>
<feature type="region of interest" description="Disordered" evidence="1">
    <location>
        <begin position="139"/>
        <end position="185"/>
    </location>
</feature>
<gene>
    <name evidence="2" type="ORF">A2758_00595</name>
</gene>
<feature type="compositionally biased region" description="Polar residues" evidence="1">
    <location>
        <begin position="143"/>
        <end position="163"/>
    </location>
</feature>
<evidence type="ECO:0000313" key="2">
    <source>
        <dbReference type="EMBL" id="OHA91595.1"/>
    </source>
</evidence>
<evidence type="ECO:0000313" key="3">
    <source>
        <dbReference type="Proteomes" id="UP000178612"/>
    </source>
</evidence>
<dbReference type="AlphaFoldDB" id="A0A1G2T2T2"/>
<name>A0A1G2T2T2_9BACT</name>
<accession>A0A1G2T2T2</accession>